<sequence>MAVVSAARKWLGPRLGRHTLVGATTWGLRGVRAAETGAENARLFGADVLAEARQNLGETAPPPGFEPSHDHEH</sequence>
<dbReference type="AlphaFoldDB" id="A0A917W309"/>
<gene>
    <name evidence="2" type="ORF">GCM10011575_13140</name>
</gene>
<organism evidence="2 3">
    <name type="scientific">Microlunatus endophyticus</name>
    <dbReference type="NCBI Taxonomy" id="1716077"/>
    <lineage>
        <taxon>Bacteria</taxon>
        <taxon>Bacillati</taxon>
        <taxon>Actinomycetota</taxon>
        <taxon>Actinomycetes</taxon>
        <taxon>Propionibacteriales</taxon>
        <taxon>Propionibacteriaceae</taxon>
        <taxon>Microlunatus</taxon>
    </lineage>
</organism>
<proteinExistence type="predicted"/>
<dbReference type="Proteomes" id="UP000613840">
    <property type="component" value="Unassembled WGS sequence"/>
</dbReference>
<dbReference type="Pfam" id="PF07371">
    <property type="entry name" value="DUF1490"/>
    <property type="match status" value="1"/>
</dbReference>
<protein>
    <submittedName>
        <fullName evidence="2">Uncharacterized protein</fullName>
    </submittedName>
</protein>
<reference evidence="2" key="2">
    <citation type="submission" date="2020-09" db="EMBL/GenBank/DDBJ databases">
        <authorList>
            <person name="Sun Q."/>
            <person name="Zhou Y."/>
        </authorList>
    </citation>
    <scope>NUCLEOTIDE SEQUENCE</scope>
    <source>
        <strain evidence="2">CGMCC 4.7306</strain>
    </source>
</reference>
<dbReference type="InterPro" id="IPR009963">
    <property type="entry name" value="DUF1490"/>
</dbReference>
<name>A0A917W309_9ACTN</name>
<keyword evidence="3" id="KW-1185">Reference proteome</keyword>
<accession>A0A917W309</accession>
<evidence type="ECO:0000313" key="2">
    <source>
        <dbReference type="EMBL" id="GGL56113.1"/>
    </source>
</evidence>
<evidence type="ECO:0000313" key="3">
    <source>
        <dbReference type="Proteomes" id="UP000613840"/>
    </source>
</evidence>
<comment type="caution">
    <text evidence="2">The sequence shown here is derived from an EMBL/GenBank/DDBJ whole genome shotgun (WGS) entry which is preliminary data.</text>
</comment>
<dbReference type="EMBL" id="BMMZ01000002">
    <property type="protein sequence ID" value="GGL56113.1"/>
    <property type="molecule type" value="Genomic_DNA"/>
</dbReference>
<feature type="region of interest" description="Disordered" evidence="1">
    <location>
        <begin position="53"/>
        <end position="73"/>
    </location>
</feature>
<reference evidence="2" key="1">
    <citation type="journal article" date="2014" name="Int. J. Syst. Evol. Microbiol.">
        <title>Complete genome sequence of Corynebacterium casei LMG S-19264T (=DSM 44701T), isolated from a smear-ripened cheese.</title>
        <authorList>
            <consortium name="US DOE Joint Genome Institute (JGI-PGF)"/>
            <person name="Walter F."/>
            <person name="Albersmeier A."/>
            <person name="Kalinowski J."/>
            <person name="Ruckert C."/>
        </authorList>
    </citation>
    <scope>NUCLEOTIDE SEQUENCE</scope>
    <source>
        <strain evidence="2">CGMCC 4.7306</strain>
    </source>
</reference>
<evidence type="ECO:0000256" key="1">
    <source>
        <dbReference type="SAM" id="MobiDB-lite"/>
    </source>
</evidence>